<dbReference type="AlphaFoldDB" id="A0AA39I914"/>
<reference evidence="1" key="1">
    <citation type="submission" date="2023-06" db="EMBL/GenBank/DDBJ databases">
        <title>Genomic analysis of the entomopathogenic nematode Steinernema hermaphroditum.</title>
        <authorList>
            <person name="Schwarz E.M."/>
            <person name="Heppert J.K."/>
            <person name="Baniya A."/>
            <person name="Schwartz H.T."/>
            <person name="Tan C.-H."/>
            <person name="Antoshechkin I."/>
            <person name="Sternberg P.W."/>
            <person name="Goodrich-Blair H."/>
            <person name="Dillman A.R."/>
        </authorList>
    </citation>
    <scope>NUCLEOTIDE SEQUENCE</scope>
    <source>
        <strain evidence="1">PS9179</strain>
        <tissue evidence="1">Whole animal</tissue>
    </source>
</reference>
<protein>
    <submittedName>
        <fullName evidence="1">Uncharacterized protein</fullName>
    </submittedName>
</protein>
<gene>
    <name evidence="1" type="ORF">QR680_013803</name>
</gene>
<dbReference type="Proteomes" id="UP001175271">
    <property type="component" value="Unassembled WGS sequence"/>
</dbReference>
<evidence type="ECO:0000313" key="2">
    <source>
        <dbReference type="Proteomes" id="UP001175271"/>
    </source>
</evidence>
<comment type="caution">
    <text evidence="1">The sequence shown here is derived from an EMBL/GenBank/DDBJ whole genome shotgun (WGS) entry which is preliminary data.</text>
</comment>
<keyword evidence="2" id="KW-1185">Reference proteome</keyword>
<proteinExistence type="predicted"/>
<evidence type="ECO:0000313" key="1">
    <source>
        <dbReference type="EMBL" id="KAK0418843.1"/>
    </source>
</evidence>
<dbReference type="EMBL" id="JAUCMV010000002">
    <property type="protein sequence ID" value="KAK0418843.1"/>
    <property type="molecule type" value="Genomic_DNA"/>
</dbReference>
<organism evidence="1 2">
    <name type="scientific">Steinernema hermaphroditum</name>
    <dbReference type="NCBI Taxonomy" id="289476"/>
    <lineage>
        <taxon>Eukaryota</taxon>
        <taxon>Metazoa</taxon>
        <taxon>Ecdysozoa</taxon>
        <taxon>Nematoda</taxon>
        <taxon>Chromadorea</taxon>
        <taxon>Rhabditida</taxon>
        <taxon>Tylenchina</taxon>
        <taxon>Panagrolaimomorpha</taxon>
        <taxon>Strongyloidoidea</taxon>
        <taxon>Steinernematidae</taxon>
        <taxon>Steinernema</taxon>
    </lineage>
</organism>
<accession>A0AA39I914</accession>
<sequence>METVPFFFCDEVAGQLSQKDNEHLQRLSRSWGVAGREHYGCRISGSFQLEAGRSDGKLLPVIEVNVQNGKIAVYSLEEASQRFTSKYFRIHIVLCSQVYGTTSCTCDSKADFPKFVKFVASHLSDSPEINLLNIPKIGDEELDIVETTLGLLKASRSFSAIWLLNYGKAAEDFVVHQTSLPNLRKLVLIGPNWRRSMAPSLCNFLKSPSFEQLEARCFPFDTSMFKIFFERYEKGEFDKDQVYFFRLLTSDSGFDPGELEDFRMDIRTAFKNKEWPINYHPNISMFRWKSENSKFSLELRGGGSEVVVKLV</sequence>
<name>A0AA39I914_9BILA</name>